<dbReference type="EMBL" id="AILU01000033">
    <property type="protein sequence ID" value="EJF78669.1"/>
    <property type="molecule type" value="Genomic_DNA"/>
</dbReference>
<dbReference type="Proteomes" id="UP000008947">
    <property type="component" value="Unassembled WGS sequence"/>
</dbReference>
<protein>
    <submittedName>
        <fullName evidence="1">Uncharacterized protein</fullName>
    </submittedName>
</protein>
<reference evidence="1 2" key="1">
    <citation type="submission" date="2012-03" db="EMBL/GenBank/DDBJ databases">
        <title>The Genome Sequence of Bartonella washoensis Sb944nv.</title>
        <authorList>
            <consortium name="The Broad Institute Genome Sequencing Platform"/>
            <consortium name="The Broad Institute Genome Sequencing Center for Infectious Disease"/>
            <person name="Feldgarden M."/>
            <person name="Kirby J."/>
            <person name="Kosoy M."/>
            <person name="Birtles R."/>
            <person name="Probert W.S."/>
            <person name="Chiaraviglio L."/>
            <person name="Young S.K."/>
            <person name="Zeng Q."/>
            <person name="Gargeya S."/>
            <person name="Fitzgerald M."/>
            <person name="Haas B."/>
            <person name="Abouelleil A."/>
            <person name="Alvarado L."/>
            <person name="Arachchi H.M."/>
            <person name="Berlin A."/>
            <person name="Chapman S.B."/>
            <person name="Gearin G."/>
            <person name="Goldberg J."/>
            <person name="Griggs A."/>
            <person name="Gujja S."/>
            <person name="Hansen M."/>
            <person name="Heiman D."/>
            <person name="Howarth C."/>
            <person name="Larimer J."/>
            <person name="Lui A."/>
            <person name="MacDonald P.J.P."/>
            <person name="McCowen C."/>
            <person name="Montmayeur A."/>
            <person name="Murphy C."/>
            <person name="Neiman D."/>
            <person name="Pearson M."/>
            <person name="Priest M."/>
            <person name="Roberts A."/>
            <person name="Saif S."/>
            <person name="Shea T."/>
            <person name="Sisk P."/>
            <person name="Stolte C."/>
            <person name="Sykes S."/>
            <person name="Wortman J."/>
            <person name="Nusbaum C."/>
            <person name="Birren B."/>
        </authorList>
    </citation>
    <scope>NUCLEOTIDE SEQUENCE [LARGE SCALE GENOMIC DNA]</scope>
    <source>
        <strain evidence="1 2">Sb944nv</strain>
    </source>
</reference>
<sequence>MKGKASKDRDNKAIYFKEPTLRDNNQKAALAILH</sequence>
<dbReference type="HOGENOM" id="CLU_3372290_0_0_5"/>
<evidence type="ECO:0000313" key="1">
    <source>
        <dbReference type="EMBL" id="EJF78669.1"/>
    </source>
</evidence>
<evidence type="ECO:0000313" key="2">
    <source>
        <dbReference type="Proteomes" id="UP000008947"/>
    </source>
</evidence>
<comment type="caution">
    <text evidence="1">The sequence shown here is derived from an EMBL/GenBank/DDBJ whole genome shotgun (WGS) entry which is preliminary data.</text>
</comment>
<name>J0Q7N6_9HYPH</name>
<organism evidence="1 2">
    <name type="scientific">Candidatus Bartonella washoeensis Sb944nv</name>
    <dbReference type="NCBI Taxonomy" id="1094563"/>
    <lineage>
        <taxon>Bacteria</taxon>
        <taxon>Pseudomonadati</taxon>
        <taxon>Pseudomonadota</taxon>
        <taxon>Alphaproteobacteria</taxon>
        <taxon>Hyphomicrobiales</taxon>
        <taxon>Bartonellaceae</taxon>
        <taxon>Bartonella</taxon>
    </lineage>
</organism>
<gene>
    <name evidence="1" type="ORF">MCQ_01048</name>
</gene>
<keyword evidence="2" id="KW-1185">Reference proteome</keyword>
<accession>J0Q7N6</accession>
<proteinExistence type="predicted"/>
<dbReference type="AlphaFoldDB" id="J0Q7N6"/>